<keyword evidence="3" id="KW-0238">DNA-binding</keyword>
<proteinExistence type="evidence at transcript level"/>
<dbReference type="GO" id="GO:0003700">
    <property type="term" value="F:DNA-binding transcription factor activity"/>
    <property type="evidence" value="ECO:0007669"/>
    <property type="project" value="InterPro"/>
</dbReference>
<dbReference type="GO" id="GO:0043565">
    <property type="term" value="F:sequence-specific DNA binding"/>
    <property type="evidence" value="ECO:0007669"/>
    <property type="project" value="InterPro"/>
</dbReference>
<keyword evidence="2" id="KW-0805">Transcription regulation</keyword>
<dbReference type="FunFam" id="2.20.25.80:FF:000003">
    <property type="entry name" value="WRKY transcription factor 57"/>
    <property type="match status" value="1"/>
</dbReference>
<organism evidence="7">
    <name type="scientific">Fagopyrum tataricum</name>
    <name type="common">Tartarian buckwheat</name>
    <name type="synonym">Polygonum tataricum</name>
    <dbReference type="NCBI Taxonomy" id="62330"/>
    <lineage>
        <taxon>Eukaryota</taxon>
        <taxon>Viridiplantae</taxon>
        <taxon>Streptophyta</taxon>
        <taxon>Embryophyta</taxon>
        <taxon>Tracheophyta</taxon>
        <taxon>Spermatophyta</taxon>
        <taxon>Magnoliopsida</taxon>
        <taxon>eudicotyledons</taxon>
        <taxon>Gunneridae</taxon>
        <taxon>Pentapetalae</taxon>
        <taxon>Caryophyllales</taxon>
        <taxon>Polygonaceae</taxon>
        <taxon>Polygonoideae</taxon>
        <taxon>Fagopyreae</taxon>
        <taxon>Fagopyrum</taxon>
    </lineage>
</organism>
<accession>A0A4P9Q362</accession>
<evidence type="ECO:0000313" key="7">
    <source>
        <dbReference type="EMBL" id="QCV57351.1"/>
    </source>
</evidence>
<evidence type="ECO:0000259" key="6">
    <source>
        <dbReference type="PROSITE" id="PS50811"/>
    </source>
</evidence>
<evidence type="ECO:0000256" key="1">
    <source>
        <dbReference type="ARBA" id="ARBA00004123"/>
    </source>
</evidence>
<dbReference type="InterPro" id="IPR036576">
    <property type="entry name" value="WRKY_dom_sf"/>
</dbReference>
<evidence type="ECO:0000256" key="4">
    <source>
        <dbReference type="ARBA" id="ARBA00023163"/>
    </source>
</evidence>
<dbReference type="SUPFAM" id="SSF118290">
    <property type="entry name" value="WRKY DNA-binding domain"/>
    <property type="match status" value="1"/>
</dbReference>
<sequence length="139" mass="16040">MTSTTPAPEFEVSEFFMFESYNSTDDLSTVVSAYFQEASGGIRCSPTQVETSSRVDRSAEREARVRIAFKTESEIDSLDDGYKWRKYGKKMLKNSPNPRNYYKCSVNGCPVKKRIERDKYDTRYVITTYQDVHSHPTSN</sequence>
<dbReference type="PANTHER" id="PTHR31221:SF112">
    <property type="entry name" value="WRKY TRANSCRIPTION FACTOR 50-RELATED"/>
    <property type="match status" value="1"/>
</dbReference>
<dbReference type="Pfam" id="PF03106">
    <property type="entry name" value="WRKY"/>
    <property type="match status" value="1"/>
</dbReference>
<dbReference type="InterPro" id="IPR044810">
    <property type="entry name" value="WRKY_plant"/>
</dbReference>
<evidence type="ECO:0000256" key="3">
    <source>
        <dbReference type="ARBA" id="ARBA00023125"/>
    </source>
</evidence>
<dbReference type="PANTHER" id="PTHR31221">
    <property type="entry name" value="WRKY TRANSCRIPTION FACTOR PROTEIN 1-RELATED"/>
    <property type="match status" value="1"/>
</dbReference>
<dbReference type="Gene3D" id="2.20.25.80">
    <property type="entry name" value="WRKY domain"/>
    <property type="match status" value="1"/>
</dbReference>
<dbReference type="InterPro" id="IPR003657">
    <property type="entry name" value="WRKY_dom"/>
</dbReference>
<evidence type="ECO:0000256" key="5">
    <source>
        <dbReference type="ARBA" id="ARBA00023242"/>
    </source>
</evidence>
<reference evidence="7" key="1">
    <citation type="submission" date="2018-11" db="EMBL/GenBank/DDBJ databases">
        <authorList>
            <person name="Xia H."/>
        </authorList>
    </citation>
    <scope>NUCLEOTIDE SEQUENCE</scope>
    <source>
        <strain evidence="7">FtPinG0007227700.01</strain>
    </source>
</reference>
<dbReference type="AlphaFoldDB" id="A0A4P9Q362"/>
<feature type="domain" description="WRKY" evidence="6">
    <location>
        <begin position="73"/>
        <end position="138"/>
    </location>
</feature>
<dbReference type="EMBL" id="MK161344">
    <property type="protein sequence ID" value="QCV57351.1"/>
    <property type="molecule type" value="mRNA"/>
</dbReference>
<keyword evidence="5" id="KW-0539">Nucleus</keyword>
<evidence type="ECO:0000256" key="2">
    <source>
        <dbReference type="ARBA" id="ARBA00023015"/>
    </source>
</evidence>
<dbReference type="GO" id="GO:0005634">
    <property type="term" value="C:nucleus"/>
    <property type="evidence" value="ECO:0007669"/>
    <property type="project" value="UniProtKB-SubCell"/>
</dbReference>
<name>A0A4P9Q362_FAGTA</name>
<protein>
    <submittedName>
        <fullName evidence="7">WRKY transcription factor</fullName>
    </submittedName>
</protein>
<keyword evidence="4" id="KW-0804">Transcription</keyword>
<dbReference type="SMART" id="SM00774">
    <property type="entry name" value="WRKY"/>
    <property type="match status" value="1"/>
</dbReference>
<comment type="subcellular location">
    <subcellularLocation>
        <location evidence="1">Nucleus</location>
    </subcellularLocation>
</comment>
<dbReference type="PROSITE" id="PS50811">
    <property type="entry name" value="WRKY"/>
    <property type="match status" value="1"/>
</dbReference>